<evidence type="ECO:0000259" key="3">
    <source>
        <dbReference type="PROSITE" id="PS51192"/>
    </source>
</evidence>
<accession>A0A1Q9D472</accession>
<sequence>MLEPWKGENTVDADLVRLCYKTIAENGGQFVQAKTYGSTEARVEEIGKVILAQPLQNLAQQVSDIEQLKTSMFMSMLSHYGNWCMKSDRLRDNYVSFMTTPGSYNDCRLQKGGPLRRGVALEKCPDNDGVSLRPETLLRVPVALSTAHLPADQARKQVADAVSVTRKSSVSQWAPVFLLRSGLPGVCGAVPRLHQETPCDVQKGGYLDSNFPTVLHFTYKYGADFESAILANANCGGENVARGVPKPDWYFLRNYKGEYRLRNQPSSPKALYLAPLKALCQEKAREWSEQFGQLGIVVVELTGDQGASVGRRSSRLAKASIIVSTPEMWDYFMRQASRGSDAMSVVEALQLVCVDEVHMLGMPKRGAILESVVARLRTLRQLTLHEKPLRLVAVSATVPNIADIGAWLSVAPANTKAFGMEHRPVPLRVHVQTFRGSKNEFMFQESLNRELGPIIHRYSEGKATLVFCVTKRACETAATSLRDSRPWQPVPSVRTCLAEKAAKVSDATLRGLLPHGLAFHHSGLSATDRRLVETLFLEAAVQVLFCTQTLALGVNLPARLVVVKGTTAYKEGGWEEYDELEMLQIMGRAGRPQFDDQGVAVILAEEGLSARWQQLLEGRPLESNLPERLTEALLCEVVAGSIQNREALCTWLAGTFLAVRARKDPLGYAAACPLPHCQARNGHPLAYPQGPDVTGFLQLLGQAEEAKMRSAGLIAASAQHPGFQSTPLGGTLCRSGVRVSTLHQLQAAGAPQDMKELLWLLASTSDFEEFRPRQGERTQLRSFAKGRAVRWPFTGPIDTAAKKVLVLLMLALADSPRQTRAARACFAEAFRRCEPLLHVASEFFEAQKQGPAVAACLLLRKCPPLGVFLEKPRALGLH</sequence>
<dbReference type="GO" id="GO:0003676">
    <property type="term" value="F:nucleic acid binding"/>
    <property type="evidence" value="ECO:0007669"/>
    <property type="project" value="InterPro"/>
</dbReference>
<dbReference type="SUPFAM" id="SSF52540">
    <property type="entry name" value="P-loop containing nucleoside triphosphate hydrolases"/>
    <property type="match status" value="2"/>
</dbReference>
<dbReference type="Gene3D" id="3.40.50.300">
    <property type="entry name" value="P-loop containing nucleotide triphosphate hydrolases"/>
    <property type="match status" value="2"/>
</dbReference>
<feature type="domain" description="Helicase ATP-binding" evidence="3">
    <location>
        <begin position="259"/>
        <end position="416"/>
    </location>
</feature>
<keyword evidence="6" id="KW-1185">Reference proteome</keyword>
<protein>
    <submittedName>
        <fullName evidence="5">Putative ATP-dependent DNA helicase HFM1</fullName>
    </submittedName>
</protein>
<dbReference type="InterPro" id="IPR014001">
    <property type="entry name" value="Helicase_ATP-bd"/>
</dbReference>
<dbReference type="GO" id="GO:0005524">
    <property type="term" value="F:ATP binding"/>
    <property type="evidence" value="ECO:0007669"/>
    <property type="project" value="UniProtKB-KW"/>
</dbReference>
<dbReference type="Pfam" id="PF00270">
    <property type="entry name" value="DEAD"/>
    <property type="match status" value="1"/>
</dbReference>
<dbReference type="PANTHER" id="PTHR47835:SF3">
    <property type="entry name" value="HELICASE FOR MEIOSIS 1"/>
    <property type="match status" value="1"/>
</dbReference>
<dbReference type="Gene3D" id="1.10.10.10">
    <property type="entry name" value="Winged helix-like DNA-binding domain superfamily/Winged helix DNA-binding domain"/>
    <property type="match status" value="1"/>
</dbReference>
<dbReference type="OrthoDB" id="5575at2759"/>
<keyword evidence="5" id="KW-0378">Hydrolase</keyword>
<evidence type="ECO:0000313" key="6">
    <source>
        <dbReference type="Proteomes" id="UP000186817"/>
    </source>
</evidence>
<keyword evidence="2" id="KW-0067">ATP-binding</keyword>
<dbReference type="PROSITE" id="PS51194">
    <property type="entry name" value="HELICASE_CTER"/>
    <property type="match status" value="1"/>
</dbReference>
<dbReference type="SMART" id="SM00490">
    <property type="entry name" value="HELICc"/>
    <property type="match status" value="1"/>
</dbReference>
<keyword evidence="5" id="KW-0347">Helicase</keyword>
<dbReference type="Gene3D" id="1.10.3380.10">
    <property type="entry name" value="Sec63 N-terminal domain-like domain"/>
    <property type="match status" value="1"/>
</dbReference>
<dbReference type="InterPro" id="IPR011545">
    <property type="entry name" value="DEAD/DEAH_box_helicase_dom"/>
</dbReference>
<dbReference type="InterPro" id="IPR027417">
    <property type="entry name" value="P-loop_NTPase"/>
</dbReference>
<keyword evidence="1" id="KW-0547">Nucleotide-binding</keyword>
<dbReference type="Pfam" id="PF00271">
    <property type="entry name" value="Helicase_C"/>
    <property type="match status" value="1"/>
</dbReference>
<dbReference type="AlphaFoldDB" id="A0A1Q9D472"/>
<dbReference type="SMART" id="SM00487">
    <property type="entry name" value="DEXDc"/>
    <property type="match status" value="1"/>
</dbReference>
<evidence type="ECO:0000313" key="5">
    <source>
        <dbReference type="EMBL" id="OLP89982.1"/>
    </source>
</evidence>
<reference evidence="5 6" key="1">
    <citation type="submission" date="2016-02" db="EMBL/GenBank/DDBJ databases">
        <title>Genome analysis of coral dinoflagellate symbionts highlights evolutionary adaptations to a symbiotic lifestyle.</title>
        <authorList>
            <person name="Aranda M."/>
            <person name="Li Y."/>
            <person name="Liew Y.J."/>
            <person name="Baumgarten S."/>
            <person name="Simakov O."/>
            <person name="Wilson M."/>
            <person name="Piel J."/>
            <person name="Ashoor H."/>
            <person name="Bougouffa S."/>
            <person name="Bajic V.B."/>
            <person name="Ryu T."/>
            <person name="Ravasi T."/>
            <person name="Bayer T."/>
            <person name="Micklem G."/>
            <person name="Kim H."/>
            <person name="Bhak J."/>
            <person name="Lajeunesse T.C."/>
            <person name="Voolstra C.R."/>
        </authorList>
    </citation>
    <scope>NUCLEOTIDE SEQUENCE [LARGE SCALE GENOMIC DNA]</scope>
    <source>
        <strain evidence="5 6">CCMP2467</strain>
    </source>
</reference>
<dbReference type="InterPro" id="IPR001650">
    <property type="entry name" value="Helicase_C-like"/>
</dbReference>
<dbReference type="InterPro" id="IPR036388">
    <property type="entry name" value="WH-like_DNA-bd_sf"/>
</dbReference>
<dbReference type="GO" id="GO:0043138">
    <property type="term" value="F:3'-5' DNA helicase activity"/>
    <property type="evidence" value="ECO:0007669"/>
    <property type="project" value="UniProtKB-EC"/>
</dbReference>
<comment type="caution">
    <text evidence="5">The sequence shown here is derived from an EMBL/GenBank/DDBJ whole genome shotgun (WGS) entry which is preliminary data.</text>
</comment>
<dbReference type="InterPro" id="IPR052247">
    <property type="entry name" value="Meiotic_Crossover_Helicase"/>
</dbReference>
<dbReference type="EMBL" id="LSRX01000733">
    <property type="protein sequence ID" value="OLP89982.1"/>
    <property type="molecule type" value="Genomic_DNA"/>
</dbReference>
<organism evidence="5 6">
    <name type="scientific">Symbiodinium microadriaticum</name>
    <name type="common">Dinoflagellate</name>
    <name type="synonym">Zooxanthella microadriatica</name>
    <dbReference type="NCBI Taxonomy" id="2951"/>
    <lineage>
        <taxon>Eukaryota</taxon>
        <taxon>Sar</taxon>
        <taxon>Alveolata</taxon>
        <taxon>Dinophyceae</taxon>
        <taxon>Suessiales</taxon>
        <taxon>Symbiodiniaceae</taxon>
        <taxon>Symbiodinium</taxon>
    </lineage>
</organism>
<feature type="domain" description="Helicase C-terminal" evidence="4">
    <location>
        <begin position="450"/>
        <end position="637"/>
    </location>
</feature>
<dbReference type="PROSITE" id="PS51192">
    <property type="entry name" value="HELICASE_ATP_BIND_1"/>
    <property type="match status" value="1"/>
</dbReference>
<evidence type="ECO:0000259" key="4">
    <source>
        <dbReference type="PROSITE" id="PS51194"/>
    </source>
</evidence>
<name>A0A1Q9D472_SYMMI</name>
<dbReference type="Proteomes" id="UP000186817">
    <property type="component" value="Unassembled WGS sequence"/>
</dbReference>
<dbReference type="CDD" id="cd18795">
    <property type="entry name" value="SF2_C_Ski2"/>
    <property type="match status" value="1"/>
</dbReference>
<dbReference type="SUPFAM" id="SSF158702">
    <property type="entry name" value="Sec63 N-terminal domain-like"/>
    <property type="match status" value="1"/>
</dbReference>
<proteinExistence type="predicted"/>
<dbReference type="PANTHER" id="PTHR47835">
    <property type="entry name" value="HFM1, ATP DEPENDENT DNA HELICASE HOMOLOG"/>
    <property type="match status" value="1"/>
</dbReference>
<evidence type="ECO:0000256" key="2">
    <source>
        <dbReference type="ARBA" id="ARBA00022840"/>
    </source>
</evidence>
<dbReference type="GO" id="GO:0016787">
    <property type="term" value="F:hydrolase activity"/>
    <property type="evidence" value="ECO:0007669"/>
    <property type="project" value="UniProtKB-KW"/>
</dbReference>
<evidence type="ECO:0000256" key="1">
    <source>
        <dbReference type="ARBA" id="ARBA00022741"/>
    </source>
</evidence>
<gene>
    <name evidence="5" type="primary">hfm1</name>
    <name evidence="5" type="ORF">AK812_SmicGene28483</name>
</gene>